<name>A0AAW9WGI9_9FIRM</name>
<organism evidence="2 3">
    <name type="scientific">Hungatella hathewayi</name>
    <dbReference type="NCBI Taxonomy" id="154046"/>
    <lineage>
        <taxon>Bacteria</taxon>
        <taxon>Bacillati</taxon>
        <taxon>Bacillota</taxon>
        <taxon>Clostridia</taxon>
        <taxon>Lachnospirales</taxon>
        <taxon>Lachnospiraceae</taxon>
        <taxon>Hungatella</taxon>
    </lineage>
</organism>
<gene>
    <name evidence="2" type="ORF">GNE07_13540</name>
</gene>
<sequence>MAQSTLFWAISPMERQMKYDYTEVLKDLVRIDTTNPPGNEKMALDYIQQILEQEGINSKIYESAPGRGNLLACLPASFHMDEGAGPERDSAEDEAADRPLILMSHIDVVLAKESQWKHPPFAAVEEDGYIYGRGTVDTKQLTVMELAAFLALAENGEQRKRDVFLLVTCDEESGSACGLSAFLEETIPAGSRSITGRELFENSEVISEGGGFPILVGDTAFYLCESGQKGCGTVEFTVAARLAKGPFFGSGDGMVRAMKLVADIGSMELEQRKLPTVAHFEQRLSQCVDGGSHGEPDAGQDAARLGEVLSPVMNNILTAMNRNTMTITMIQGKNSSEVKVICDVRLLPGYGTEYLKELTDSLAEKWDADCRILSFSEGYESQPEGGLIGCLEEATRMELGEAGKRAELLPFISMGSSDGRFLVPMKAKVYGYSPVLPWDMTFDQAVSMVHGVDEKIHRESVLFGCRVLERAVRQAVCGSHGE</sequence>
<protein>
    <submittedName>
        <fullName evidence="2">M20/M25/M40 family metallo-hydrolase</fullName>
    </submittedName>
</protein>
<dbReference type="PANTHER" id="PTHR43808">
    <property type="entry name" value="ACETYLORNITHINE DEACETYLASE"/>
    <property type="match status" value="1"/>
</dbReference>
<dbReference type="SUPFAM" id="SSF53187">
    <property type="entry name" value="Zn-dependent exopeptidases"/>
    <property type="match status" value="1"/>
</dbReference>
<dbReference type="Pfam" id="PF01546">
    <property type="entry name" value="Peptidase_M20"/>
    <property type="match status" value="1"/>
</dbReference>
<dbReference type="InterPro" id="IPR002933">
    <property type="entry name" value="Peptidase_M20"/>
</dbReference>
<comment type="caution">
    <text evidence="2">The sequence shown here is derived from an EMBL/GenBank/DDBJ whole genome shotgun (WGS) entry which is preliminary data.</text>
</comment>
<evidence type="ECO:0000313" key="3">
    <source>
        <dbReference type="Proteomes" id="UP000434223"/>
    </source>
</evidence>
<dbReference type="EMBL" id="WNME01000008">
    <property type="protein sequence ID" value="MUB64079.1"/>
    <property type="molecule type" value="Genomic_DNA"/>
</dbReference>
<dbReference type="GO" id="GO:0016787">
    <property type="term" value="F:hydrolase activity"/>
    <property type="evidence" value="ECO:0007669"/>
    <property type="project" value="InterPro"/>
</dbReference>
<dbReference type="InterPro" id="IPR050072">
    <property type="entry name" value="Peptidase_M20A"/>
</dbReference>
<keyword evidence="1" id="KW-0862">Zinc</keyword>
<dbReference type="AlphaFoldDB" id="A0AAW9WGI9"/>
<dbReference type="PANTHER" id="PTHR43808:SF8">
    <property type="entry name" value="PEPTIDASE M20 DIMERISATION DOMAIN-CONTAINING PROTEIN"/>
    <property type="match status" value="1"/>
</dbReference>
<evidence type="ECO:0000313" key="2">
    <source>
        <dbReference type="EMBL" id="MUB64079.1"/>
    </source>
</evidence>
<evidence type="ECO:0000256" key="1">
    <source>
        <dbReference type="ARBA" id="ARBA00022833"/>
    </source>
</evidence>
<dbReference type="Gene3D" id="3.40.630.10">
    <property type="entry name" value="Zn peptidases"/>
    <property type="match status" value="1"/>
</dbReference>
<accession>A0AAW9WGI9</accession>
<dbReference type="Gene3D" id="1.10.150.900">
    <property type="match status" value="1"/>
</dbReference>
<proteinExistence type="predicted"/>
<dbReference type="Proteomes" id="UP000434223">
    <property type="component" value="Unassembled WGS sequence"/>
</dbReference>
<reference evidence="2 3" key="1">
    <citation type="submission" date="2019-09" db="EMBL/GenBank/DDBJ databases">
        <title>Draft genome sequencing of Hungatella hathewayi 123Y-2.</title>
        <authorList>
            <person name="Lv Q."/>
            <person name="Li S."/>
        </authorList>
    </citation>
    <scope>NUCLEOTIDE SEQUENCE [LARGE SCALE GENOMIC DNA]</scope>
    <source>
        <strain evidence="2 3">123Y-2</strain>
    </source>
</reference>